<reference evidence="2 3" key="1">
    <citation type="journal article" date="2016" name="Sci. Rep.">
        <title>Peltaster fructicola genome reveals evolution from an invasive phytopathogen to an ectophytic parasite.</title>
        <authorList>
            <person name="Xu C."/>
            <person name="Chen H."/>
            <person name="Gleason M.L."/>
            <person name="Xu J.R."/>
            <person name="Liu H."/>
            <person name="Zhang R."/>
            <person name="Sun G."/>
        </authorList>
    </citation>
    <scope>NUCLEOTIDE SEQUENCE [LARGE SCALE GENOMIC DNA]</scope>
    <source>
        <strain evidence="2 3">LNHT1506</strain>
    </source>
</reference>
<evidence type="ECO:0000259" key="1">
    <source>
        <dbReference type="Pfam" id="PF06985"/>
    </source>
</evidence>
<dbReference type="EMBL" id="CP051143">
    <property type="protein sequence ID" value="QIX02031.1"/>
    <property type="molecule type" value="Genomic_DNA"/>
</dbReference>
<proteinExistence type="predicted"/>
<evidence type="ECO:0000313" key="2">
    <source>
        <dbReference type="EMBL" id="QIX02031.1"/>
    </source>
</evidence>
<dbReference type="AlphaFoldDB" id="A0A6H0Y535"/>
<accession>A0A6H0Y535</accession>
<dbReference type="PANTHER" id="PTHR24148">
    <property type="entry name" value="ANKYRIN REPEAT DOMAIN-CONTAINING PROTEIN 39 HOMOLOG-RELATED"/>
    <property type="match status" value="1"/>
</dbReference>
<dbReference type="PANTHER" id="PTHR24148:SF64">
    <property type="entry name" value="HETEROKARYON INCOMPATIBILITY DOMAIN-CONTAINING PROTEIN"/>
    <property type="match status" value="1"/>
</dbReference>
<dbReference type="InterPro" id="IPR052895">
    <property type="entry name" value="HetReg/Transcr_Mod"/>
</dbReference>
<dbReference type="Pfam" id="PF26639">
    <property type="entry name" value="Het-6_barrel"/>
    <property type="match status" value="1"/>
</dbReference>
<keyword evidence="3" id="KW-1185">Reference proteome</keyword>
<feature type="domain" description="Heterokaryon incompatibility" evidence="1">
    <location>
        <begin position="63"/>
        <end position="211"/>
    </location>
</feature>
<protein>
    <recommendedName>
        <fullName evidence="1">Heterokaryon incompatibility domain-containing protein</fullName>
    </recommendedName>
</protein>
<dbReference type="Pfam" id="PF06985">
    <property type="entry name" value="HET"/>
    <property type="match status" value="1"/>
</dbReference>
<organism evidence="2 3">
    <name type="scientific">Peltaster fructicola</name>
    <dbReference type="NCBI Taxonomy" id="286661"/>
    <lineage>
        <taxon>Eukaryota</taxon>
        <taxon>Fungi</taxon>
        <taxon>Dikarya</taxon>
        <taxon>Ascomycota</taxon>
        <taxon>Pezizomycotina</taxon>
        <taxon>Dothideomycetes</taxon>
        <taxon>Dothideomycetes incertae sedis</taxon>
        <taxon>Peltaster</taxon>
    </lineage>
</organism>
<sequence length="625" mass="69983">MSRLTRWKSPQQSSDASTDFRYAPLISAKTGIRLARLQPGSGNKAIAIDLIDSYVTGTSRIEYDALSYVWGTSTRDKVIFCNGKRLQVTKTLVEALGRFRRRDAVVTLWIDQICICQDRVAERNAQVQMMGDIFRAARKVIVWLGDDYDDSKAGMQLAQQLLHIAKHRSICDLQAADLEVHGLPKQSSKRWKALAAILHRPWFWRTWIVQEVVLNPNVDLVLGASNISWDELGTIVTLLEGPLPRVFQLDQAITAFELPFTKINKIRMRHQGRMPESRPTSRRAVLDGVFFDEPEDVDDDMPDILDLLLMSRCLGATDPRDKIYGLLGIGKHSIETDYSLSSESLFNDFALSIIGEVTHLNERRAEQGLETSADDKEVRKAMILLSCAGRQNQTLDLPSWVPDWTMDIASRPLVFGIGHRFQTGGTRLGTFDWQPDSGLQLSGLLFDTVQTAGAVHLAHAGREASVQSHRLIEQWWTEAMEIAVTRVVRSPGSSMHLDAFANLRRSLGLCKHGYYIGDEHGRRQSLLDEAGLHADREHNALHTMTLGPTRGRVVIVTATGYMGLAPHGAQEGDLLFVVLGSDVPYLLRHKDDGYELIGEAYLQGIMHGEALEMDLAFGVQEIRVR</sequence>
<dbReference type="InterPro" id="IPR010730">
    <property type="entry name" value="HET"/>
</dbReference>
<dbReference type="Proteomes" id="UP000503462">
    <property type="component" value="Chromosome 5"/>
</dbReference>
<evidence type="ECO:0000313" key="3">
    <source>
        <dbReference type="Proteomes" id="UP000503462"/>
    </source>
</evidence>
<name>A0A6H0Y535_9PEZI</name>
<gene>
    <name evidence="2" type="ORF">AMS68_007548</name>
</gene>
<dbReference type="OrthoDB" id="2157530at2759"/>